<proteinExistence type="predicted"/>
<organism evidence="4 5">
    <name type="scientific">Letharia columbiana</name>
    <dbReference type="NCBI Taxonomy" id="112416"/>
    <lineage>
        <taxon>Eukaryota</taxon>
        <taxon>Fungi</taxon>
        <taxon>Dikarya</taxon>
        <taxon>Ascomycota</taxon>
        <taxon>Pezizomycotina</taxon>
        <taxon>Lecanoromycetes</taxon>
        <taxon>OSLEUM clade</taxon>
        <taxon>Lecanoromycetidae</taxon>
        <taxon>Lecanorales</taxon>
        <taxon>Lecanorineae</taxon>
        <taxon>Parmeliaceae</taxon>
        <taxon>Letharia</taxon>
    </lineage>
</organism>
<dbReference type="AlphaFoldDB" id="A0A8H6FM10"/>
<dbReference type="SUPFAM" id="SSF57701">
    <property type="entry name" value="Zn2/Cys6 DNA-binding domain"/>
    <property type="match status" value="1"/>
</dbReference>
<keyword evidence="5" id="KW-1185">Reference proteome</keyword>
<evidence type="ECO:0000313" key="5">
    <source>
        <dbReference type="Proteomes" id="UP000578531"/>
    </source>
</evidence>
<dbReference type="PROSITE" id="PS50048">
    <property type="entry name" value="ZN2_CY6_FUNGAL_2"/>
    <property type="match status" value="1"/>
</dbReference>
<dbReference type="PANTHER" id="PTHR38791:SF5">
    <property type="entry name" value="TRANSCRIPTION FACTOR DBAG-RELATED"/>
    <property type="match status" value="1"/>
</dbReference>
<dbReference type="EMBL" id="JACCJC010000061">
    <property type="protein sequence ID" value="KAF6231009.1"/>
    <property type="molecule type" value="Genomic_DNA"/>
</dbReference>
<dbReference type="OrthoDB" id="5429770at2759"/>
<dbReference type="GO" id="GO:0008270">
    <property type="term" value="F:zinc ion binding"/>
    <property type="evidence" value="ECO:0007669"/>
    <property type="project" value="InterPro"/>
</dbReference>
<dbReference type="Gene3D" id="4.10.240.10">
    <property type="entry name" value="Zn(2)-C6 fungal-type DNA-binding domain"/>
    <property type="match status" value="1"/>
</dbReference>
<protein>
    <recommendedName>
        <fullName evidence="3">Zn(2)-C6 fungal-type domain-containing protein</fullName>
    </recommendedName>
</protein>
<name>A0A8H6FM10_9LECA</name>
<evidence type="ECO:0000313" key="4">
    <source>
        <dbReference type="EMBL" id="KAF6231009.1"/>
    </source>
</evidence>
<dbReference type="Pfam" id="PF00172">
    <property type="entry name" value="Zn_clus"/>
    <property type="match status" value="1"/>
</dbReference>
<evidence type="ECO:0000256" key="1">
    <source>
        <dbReference type="ARBA" id="ARBA00023242"/>
    </source>
</evidence>
<dbReference type="GO" id="GO:0000981">
    <property type="term" value="F:DNA-binding transcription factor activity, RNA polymerase II-specific"/>
    <property type="evidence" value="ECO:0007669"/>
    <property type="project" value="InterPro"/>
</dbReference>
<evidence type="ECO:0000256" key="2">
    <source>
        <dbReference type="SAM" id="MobiDB-lite"/>
    </source>
</evidence>
<dbReference type="InterPro" id="IPR036864">
    <property type="entry name" value="Zn2-C6_fun-type_DNA-bd_sf"/>
</dbReference>
<keyword evidence="1" id="KW-0539">Nucleus</keyword>
<feature type="region of interest" description="Disordered" evidence="2">
    <location>
        <begin position="58"/>
        <end position="117"/>
    </location>
</feature>
<dbReference type="Proteomes" id="UP000578531">
    <property type="component" value="Unassembled WGS sequence"/>
</dbReference>
<dbReference type="PANTHER" id="PTHR38791">
    <property type="entry name" value="ZN(II)2CYS6 TRANSCRIPTION FACTOR (EUROFUNG)-RELATED-RELATED"/>
    <property type="match status" value="1"/>
</dbReference>
<evidence type="ECO:0000259" key="3">
    <source>
        <dbReference type="PROSITE" id="PS50048"/>
    </source>
</evidence>
<dbReference type="SMART" id="SM00066">
    <property type="entry name" value="GAL4"/>
    <property type="match status" value="1"/>
</dbReference>
<comment type="caution">
    <text evidence="4">The sequence shown here is derived from an EMBL/GenBank/DDBJ whole genome shotgun (WGS) entry which is preliminary data.</text>
</comment>
<dbReference type="Pfam" id="PF11951">
    <property type="entry name" value="Fungal_trans_2"/>
    <property type="match status" value="1"/>
</dbReference>
<dbReference type="RefSeq" id="XP_037160442.1">
    <property type="nucleotide sequence ID" value="XM_037312594.1"/>
</dbReference>
<dbReference type="PROSITE" id="PS00463">
    <property type="entry name" value="ZN2_CY6_FUNGAL_1"/>
    <property type="match status" value="1"/>
</dbReference>
<dbReference type="InterPro" id="IPR001138">
    <property type="entry name" value="Zn2Cys6_DnaBD"/>
</dbReference>
<dbReference type="InterPro" id="IPR053175">
    <property type="entry name" value="DHMBA_Reg_Transcription_Factor"/>
</dbReference>
<sequence length="538" mass="58867">MVYCGPPSKGCQTCREKKVRCDQRPGGCIRCAKARRECPGYRNQSDLMFRNESTEVVRKAKAKAASKSRSASPGFKSSTPPPPPQSPFPEHDRESSLILGRRNDSPNPTPSNSYYSMAPTIDEKATGFFVTNYIINMDRRPGNSAGYRMDDNLSNCMKAVGLAALASAAHAPELVQEAHRRYLSAIKLTNAALGSPVDVKKDSTLLAIMLLSVFETVTSGRQRSLSAWTNHINGAAAVIKVRGPEQLASIGGVRMFMQVTASLTVSCLEVGMALPEHILALNAQITRHADLSDPAWRYYETMMMLTNFRGHVRCGLISNPQEILARALEIDKAALAICANASCVYEYETVYTSADPGVIFAGYYHMYHDYMSASVWNGMRAIRLMLQEIIRDTLLKLHSSRPPFSTNEQYRAQYQASTSTLYQVQSDIIASVPQHLGYSPTKSTSGGVSGHSFPWSPFNSRVVTPLHSLKSNSADPPMIRSLGGYGLPWAIYLAGSVDIATEPVQKWAIGTLQGIGRSMGIQQAIVLADKLNKKNTGV</sequence>
<feature type="domain" description="Zn(2)-C6 fungal-type" evidence="3">
    <location>
        <begin position="10"/>
        <end position="38"/>
    </location>
</feature>
<gene>
    <name evidence="4" type="ORF">HO173_010709</name>
</gene>
<reference evidence="4 5" key="1">
    <citation type="journal article" date="2020" name="Genomics">
        <title>Complete, high-quality genomes from long-read metagenomic sequencing of two wolf lichen thalli reveals enigmatic genome architecture.</title>
        <authorList>
            <person name="McKenzie S.K."/>
            <person name="Walston R.F."/>
            <person name="Allen J.L."/>
        </authorList>
    </citation>
    <scope>NUCLEOTIDE SEQUENCE [LARGE SCALE GENOMIC DNA]</scope>
    <source>
        <strain evidence="4">WasteWater2</strain>
    </source>
</reference>
<dbReference type="CDD" id="cd00067">
    <property type="entry name" value="GAL4"/>
    <property type="match status" value="1"/>
</dbReference>
<accession>A0A8H6FM10</accession>
<dbReference type="InterPro" id="IPR021858">
    <property type="entry name" value="Fun_TF"/>
</dbReference>
<dbReference type="GeneID" id="59292355"/>
<feature type="compositionally biased region" description="Low complexity" evidence="2">
    <location>
        <begin position="67"/>
        <end position="78"/>
    </location>
</feature>